<evidence type="ECO:0008006" key="3">
    <source>
        <dbReference type="Google" id="ProtNLM"/>
    </source>
</evidence>
<proteinExistence type="predicted"/>
<reference evidence="2" key="1">
    <citation type="journal article" date="2019" name="Int. J. Syst. Evol. Microbiol.">
        <title>The Global Catalogue of Microorganisms (GCM) 10K type strain sequencing project: providing services to taxonomists for standard genome sequencing and annotation.</title>
        <authorList>
            <consortium name="The Broad Institute Genomics Platform"/>
            <consortium name="The Broad Institute Genome Sequencing Center for Infectious Disease"/>
            <person name="Wu L."/>
            <person name="Ma J."/>
        </authorList>
    </citation>
    <scope>NUCLEOTIDE SEQUENCE [LARGE SCALE GENOMIC DNA]</scope>
    <source>
        <strain evidence="2">JCM 18055</strain>
    </source>
</reference>
<sequence length="88" mass="8484">MRGGVGHRTGGGPRGARAAVPLLAAAVLGTLAIVTVEQAGCTDPGHYVPVPGGYELVGGCLSPDDLVIPAAPAAPASVLPAAPVPPRS</sequence>
<keyword evidence="2" id="KW-1185">Reference proteome</keyword>
<protein>
    <recommendedName>
        <fullName evidence="3">Secreted protein</fullName>
    </recommendedName>
</protein>
<gene>
    <name evidence="1" type="ORF">GCM10023215_51880</name>
</gene>
<evidence type="ECO:0000313" key="2">
    <source>
        <dbReference type="Proteomes" id="UP001500325"/>
    </source>
</evidence>
<name>A0ABP8XF28_9PSEU</name>
<organism evidence="1 2">
    <name type="scientific">Pseudonocardia yuanmonensis</name>
    <dbReference type="NCBI Taxonomy" id="1095914"/>
    <lineage>
        <taxon>Bacteria</taxon>
        <taxon>Bacillati</taxon>
        <taxon>Actinomycetota</taxon>
        <taxon>Actinomycetes</taxon>
        <taxon>Pseudonocardiales</taxon>
        <taxon>Pseudonocardiaceae</taxon>
        <taxon>Pseudonocardia</taxon>
    </lineage>
</organism>
<dbReference type="RefSeq" id="WP_345383371.1">
    <property type="nucleotide sequence ID" value="NZ_BAABIC010000021.1"/>
</dbReference>
<accession>A0ABP8XF28</accession>
<dbReference type="EMBL" id="BAABIC010000021">
    <property type="protein sequence ID" value="GAA4705528.1"/>
    <property type="molecule type" value="Genomic_DNA"/>
</dbReference>
<dbReference type="Proteomes" id="UP001500325">
    <property type="component" value="Unassembled WGS sequence"/>
</dbReference>
<evidence type="ECO:0000313" key="1">
    <source>
        <dbReference type="EMBL" id="GAA4705528.1"/>
    </source>
</evidence>
<comment type="caution">
    <text evidence="1">The sequence shown here is derived from an EMBL/GenBank/DDBJ whole genome shotgun (WGS) entry which is preliminary data.</text>
</comment>